<protein>
    <recommendedName>
        <fullName evidence="4">A-kinase anchor protein 11</fullName>
    </recommendedName>
</protein>
<feature type="compositionally biased region" description="Acidic residues" evidence="1">
    <location>
        <begin position="255"/>
        <end position="266"/>
    </location>
</feature>
<name>A0A9Q1DKJ3_CONCO</name>
<organism evidence="2 3">
    <name type="scientific">Conger conger</name>
    <name type="common">Conger eel</name>
    <name type="synonym">Muraena conger</name>
    <dbReference type="NCBI Taxonomy" id="82655"/>
    <lineage>
        <taxon>Eukaryota</taxon>
        <taxon>Metazoa</taxon>
        <taxon>Chordata</taxon>
        <taxon>Craniata</taxon>
        <taxon>Vertebrata</taxon>
        <taxon>Euteleostomi</taxon>
        <taxon>Actinopterygii</taxon>
        <taxon>Neopterygii</taxon>
        <taxon>Teleostei</taxon>
        <taxon>Anguilliformes</taxon>
        <taxon>Congridae</taxon>
        <taxon>Conger</taxon>
    </lineage>
</organism>
<evidence type="ECO:0008006" key="4">
    <source>
        <dbReference type="Google" id="ProtNLM"/>
    </source>
</evidence>
<comment type="caution">
    <text evidence="2">The sequence shown here is derived from an EMBL/GenBank/DDBJ whole genome shotgun (WGS) entry which is preliminary data.</text>
</comment>
<dbReference type="AlphaFoldDB" id="A0A9Q1DKJ3"/>
<dbReference type="GO" id="GO:0051018">
    <property type="term" value="F:protein kinase A binding"/>
    <property type="evidence" value="ECO:0007669"/>
    <property type="project" value="TreeGrafter"/>
</dbReference>
<sequence length="580" mass="61317">MPTSSTRLLCSSRERYLPITPHRQHCCSAITQHAAVPRLSAHRLCVLGRAPGPRGLQEERRSAVQLDTERETSTIPLSAMLEVSEPPHPEGLSSETNLGTTTTACKKVQCSSGPLDSAEFWSRNDKVLCQIDFLEGSSQDRCTKICFVNLEQCDVTQKDNGWAQTLASISPSLPELVLSEKAQRLQESEIMLLSNLQSPKASTSQQSQPAASVCLLRCARSCQGDSAAREINRFLTALGSGRELQSRGDPLGQQTEEDAELSVSSVDDDFLSASEHLGENNEGDTLQADVASGNITDTLQGGPGSLELTNSQQPCQRTPRDNYSCVRDQGAVPCAVTPDLLVPSLSEITLPKEGHEMAPGSQPYSFKLPKIIIMQSTDSDDGTGDHPGSPTLKAPGPRPPLLKARGERQDFSLFSALCGAAQVAGAVALADLAKADDAAGAEAFRANIARVLLGEASAILCQRDDGRSVADLLRSGGGGGGQANDAILGSDVRCSGGRRKVDRFTRAVADSIWEQAAKRAAVKTGGESGDAPSVQDALLESMNAILFDVLCVTAKKISDTSVHSAGVSVGRGSEKTSPGL</sequence>
<dbReference type="GO" id="GO:0005739">
    <property type="term" value="C:mitochondrion"/>
    <property type="evidence" value="ECO:0007669"/>
    <property type="project" value="TreeGrafter"/>
</dbReference>
<gene>
    <name evidence="2" type="ORF">COCON_G00088570</name>
</gene>
<feature type="region of interest" description="Disordered" evidence="1">
    <location>
        <begin position="299"/>
        <end position="322"/>
    </location>
</feature>
<dbReference type="OrthoDB" id="6154436at2759"/>
<dbReference type="InterPro" id="IPR008382">
    <property type="entry name" value="SPHK1-interactor_AKAP_110"/>
</dbReference>
<keyword evidence="3" id="KW-1185">Reference proteome</keyword>
<dbReference type="EMBL" id="JAFJMO010000006">
    <property type="protein sequence ID" value="KAJ8274232.1"/>
    <property type="molecule type" value="Genomic_DNA"/>
</dbReference>
<evidence type="ECO:0000313" key="2">
    <source>
        <dbReference type="EMBL" id="KAJ8274232.1"/>
    </source>
</evidence>
<feature type="compositionally biased region" description="Polar residues" evidence="1">
    <location>
        <begin position="307"/>
        <end position="316"/>
    </location>
</feature>
<evidence type="ECO:0000256" key="1">
    <source>
        <dbReference type="SAM" id="MobiDB-lite"/>
    </source>
</evidence>
<feature type="region of interest" description="Disordered" evidence="1">
    <location>
        <begin position="376"/>
        <end position="403"/>
    </location>
</feature>
<accession>A0A9Q1DKJ3</accession>
<dbReference type="PANTHER" id="PTHR10226:SF7">
    <property type="entry name" value="A-KINASE ANCHOR PROTEIN SPHKAP"/>
    <property type="match status" value="1"/>
</dbReference>
<feature type="region of interest" description="Disordered" evidence="1">
    <location>
        <begin position="243"/>
        <end position="266"/>
    </location>
</feature>
<evidence type="ECO:0000313" key="3">
    <source>
        <dbReference type="Proteomes" id="UP001152803"/>
    </source>
</evidence>
<dbReference type="PANTHER" id="PTHR10226">
    <property type="entry name" value="A KINASE ANCHOR PROTEIN"/>
    <property type="match status" value="1"/>
</dbReference>
<proteinExistence type="predicted"/>
<reference evidence="2" key="1">
    <citation type="journal article" date="2023" name="Science">
        <title>Genome structures resolve the early diversification of teleost fishes.</title>
        <authorList>
            <person name="Parey E."/>
            <person name="Louis A."/>
            <person name="Montfort J."/>
            <person name="Bouchez O."/>
            <person name="Roques C."/>
            <person name="Iampietro C."/>
            <person name="Lluch J."/>
            <person name="Castinel A."/>
            <person name="Donnadieu C."/>
            <person name="Desvignes T."/>
            <person name="Floi Bucao C."/>
            <person name="Jouanno E."/>
            <person name="Wen M."/>
            <person name="Mejri S."/>
            <person name="Dirks R."/>
            <person name="Jansen H."/>
            <person name="Henkel C."/>
            <person name="Chen W.J."/>
            <person name="Zahm M."/>
            <person name="Cabau C."/>
            <person name="Klopp C."/>
            <person name="Thompson A.W."/>
            <person name="Robinson-Rechavi M."/>
            <person name="Braasch I."/>
            <person name="Lecointre G."/>
            <person name="Bobe J."/>
            <person name="Postlethwait J.H."/>
            <person name="Berthelot C."/>
            <person name="Roest Crollius H."/>
            <person name="Guiguen Y."/>
        </authorList>
    </citation>
    <scope>NUCLEOTIDE SEQUENCE</scope>
    <source>
        <strain evidence="2">Concon-B</strain>
    </source>
</reference>
<dbReference type="Proteomes" id="UP001152803">
    <property type="component" value="Unassembled WGS sequence"/>
</dbReference>